<dbReference type="InterPro" id="IPR001766">
    <property type="entry name" value="Fork_head_dom"/>
</dbReference>
<feature type="DNA-binding region" description="Fork-head" evidence="3">
    <location>
        <begin position="257"/>
        <end position="353"/>
    </location>
</feature>
<dbReference type="InterPro" id="IPR050211">
    <property type="entry name" value="FOX_domain-containing"/>
</dbReference>
<evidence type="ECO:0000259" key="5">
    <source>
        <dbReference type="PROSITE" id="PS50039"/>
    </source>
</evidence>
<feature type="region of interest" description="Disordered" evidence="4">
    <location>
        <begin position="342"/>
        <end position="572"/>
    </location>
</feature>
<dbReference type="EMBL" id="KL198011">
    <property type="protein sequence ID" value="KDQ24770.1"/>
    <property type="molecule type" value="Genomic_DNA"/>
</dbReference>
<protein>
    <recommendedName>
        <fullName evidence="5">Fork-head domain-containing protein</fullName>
    </recommendedName>
</protein>
<dbReference type="InterPro" id="IPR036390">
    <property type="entry name" value="WH_DNA-bd_sf"/>
</dbReference>
<dbReference type="PANTHER" id="PTHR11829">
    <property type="entry name" value="FORKHEAD BOX PROTEIN"/>
    <property type="match status" value="1"/>
</dbReference>
<dbReference type="PROSITE" id="PS00658">
    <property type="entry name" value="FORK_HEAD_2"/>
    <property type="match status" value="1"/>
</dbReference>
<evidence type="ECO:0000256" key="4">
    <source>
        <dbReference type="SAM" id="MobiDB-lite"/>
    </source>
</evidence>
<dbReference type="SMART" id="SM00339">
    <property type="entry name" value="FH"/>
    <property type="match status" value="1"/>
</dbReference>
<evidence type="ECO:0000256" key="1">
    <source>
        <dbReference type="ARBA" id="ARBA00023125"/>
    </source>
</evidence>
<organism evidence="6 7">
    <name type="scientific">Pleurotus ostreatus (strain PC15)</name>
    <name type="common">Oyster mushroom</name>
    <dbReference type="NCBI Taxonomy" id="1137138"/>
    <lineage>
        <taxon>Eukaryota</taxon>
        <taxon>Fungi</taxon>
        <taxon>Dikarya</taxon>
        <taxon>Basidiomycota</taxon>
        <taxon>Agaricomycotina</taxon>
        <taxon>Agaricomycetes</taxon>
        <taxon>Agaricomycetidae</taxon>
        <taxon>Agaricales</taxon>
        <taxon>Pleurotineae</taxon>
        <taxon>Pleurotaceae</taxon>
        <taxon>Pleurotus</taxon>
    </lineage>
</organism>
<feature type="compositionally biased region" description="Polar residues" evidence="4">
    <location>
        <begin position="460"/>
        <end position="479"/>
    </location>
</feature>
<dbReference type="InterPro" id="IPR030456">
    <property type="entry name" value="TF_fork_head_CS_2"/>
</dbReference>
<evidence type="ECO:0000313" key="7">
    <source>
        <dbReference type="Proteomes" id="UP000027073"/>
    </source>
</evidence>
<dbReference type="GO" id="GO:0000981">
    <property type="term" value="F:DNA-binding transcription factor activity, RNA polymerase II-specific"/>
    <property type="evidence" value="ECO:0007669"/>
    <property type="project" value="TreeGrafter"/>
</dbReference>
<name>A0A067NCT9_PLEO1</name>
<comment type="subcellular location">
    <subcellularLocation>
        <location evidence="3">Nucleus</location>
    </subcellularLocation>
</comment>
<gene>
    <name evidence="6" type="ORF">PLEOSDRAFT_170260</name>
</gene>
<feature type="compositionally biased region" description="Basic and acidic residues" evidence="4">
    <location>
        <begin position="390"/>
        <end position="401"/>
    </location>
</feature>
<accession>A0A067NCT9</accession>
<dbReference type="GO" id="GO:0009653">
    <property type="term" value="P:anatomical structure morphogenesis"/>
    <property type="evidence" value="ECO:0007669"/>
    <property type="project" value="TreeGrafter"/>
</dbReference>
<dbReference type="PANTHER" id="PTHR11829:SF343">
    <property type="entry name" value="FORK-HEAD DOMAIN-CONTAINING PROTEIN"/>
    <property type="match status" value="1"/>
</dbReference>
<evidence type="ECO:0000313" key="6">
    <source>
        <dbReference type="EMBL" id="KDQ24770.1"/>
    </source>
</evidence>
<feature type="domain" description="Fork-head" evidence="5">
    <location>
        <begin position="257"/>
        <end position="353"/>
    </location>
</feature>
<feature type="compositionally biased region" description="Polar residues" evidence="4">
    <location>
        <begin position="111"/>
        <end position="127"/>
    </location>
</feature>
<dbReference type="OrthoDB" id="5954824at2759"/>
<sequence>MMSEMYQNFGLPSIHSLTLARDNAYGVPRLHHRSSEGSEPDSPTGGGGSYTAQPGRSVQHVPDRPLSQTTQPSFVDFDSPYIPPRPFSQSPREQLGADYFATAPPYPPQDGYNSARYSYNQSSSQDLTRAFDPRRVGQPSGSGDQNRTGLEYSQWRQGQGQARTHPPIYPGDGTTFYEGHTASTSQSAHRSATLPPLPPHTGVFDAQHSDILPMTYAHGNIESRYPDAGDYLRSQLNIGPGEPVNLWSLPDPPAGQKPPQPLPVLIKLAIYGNPRKRLTLQEIYAALEQRFEWFREHKSESAWKNSIRHNLSLNKVFRNTARPITEPGKGSYWELDISQGEGYKRERKRRKKTASSNQSTAEDDEGSDENDDGSTSPPATQTDLNVDPQLRNEGHSVDGMRLRSNSRRTSPYLSSSPPARQPTLDAGSFHPHSGSPSPAGSNASIPSTTTGPFAAPQPRFGQSSFGQSSVHPSFGQSSFGHRATYPPGYPQQPTSTQSTPPVFGLPSMAGMYSPPAPTSAPPSVFWHGGSEQFSNFAPGSAMGSTQAQGHRLDRSNPPPFMPQMGGQGNKGA</sequence>
<dbReference type="PROSITE" id="PS50039">
    <property type="entry name" value="FORK_HEAD_3"/>
    <property type="match status" value="1"/>
</dbReference>
<feature type="compositionally biased region" description="Acidic residues" evidence="4">
    <location>
        <begin position="361"/>
        <end position="372"/>
    </location>
</feature>
<dbReference type="SUPFAM" id="SSF46785">
    <property type="entry name" value="Winged helix' DNA-binding domain"/>
    <property type="match status" value="1"/>
</dbReference>
<dbReference type="VEuPathDB" id="FungiDB:PLEOSDRAFT_170260"/>
<feature type="compositionally biased region" description="Polar residues" evidence="4">
    <location>
        <begin position="139"/>
        <end position="148"/>
    </location>
</feature>
<dbReference type="Pfam" id="PF00250">
    <property type="entry name" value="Forkhead"/>
    <property type="match status" value="1"/>
</dbReference>
<dbReference type="InParanoid" id="A0A067NCT9"/>
<feature type="region of interest" description="Disordered" evidence="4">
    <location>
        <begin position="30"/>
        <end position="164"/>
    </location>
</feature>
<dbReference type="Gene3D" id="1.10.10.10">
    <property type="entry name" value="Winged helix-like DNA-binding domain superfamily/Winged helix DNA-binding domain"/>
    <property type="match status" value="1"/>
</dbReference>
<dbReference type="GO" id="GO:0030154">
    <property type="term" value="P:cell differentiation"/>
    <property type="evidence" value="ECO:0007669"/>
    <property type="project" value="TreeGrafter"/>
</dbReference>
<keyword evidence="2 3" id="KW-0539">Nucleus</keyword>
<feature type="compositionally biased region" description="Polar residues" evidence="4">
    <location>
        <begin position="407"/>
        <end position="418"/>
    </location>
</feature>
<dbReference type="HOGENOM" id="CLU_476604_0_0_1"/>
<dbReference type="AlphaFoldDB" id="A0A067NCT9"/>
<proteinExistence type="predicted"/>
<keyword evidence="1 3" id="KW-0238">DNA-binding</keyword>
<dbReference type="GO" id="GO:0000978">
    <property type="term" value="F:RNA polymerase II cis-regulatory region sequence-specific DNA binding"/>
    <property type="evidence" value="ECO:0007669"/>
    <property type="project" value="TreeGrafter"/>
</dbReference>
<dbReference type="Proteomes" id="UP000027073">
    <property type="component" value="Unassembled WGS sequence"/>
</dbReference>
<evidence type="ECO:0000256" key="2">
    <source>
        <dbReference type="ARBA" id="ARBA00023242"/>
    </source>
</evidence>
<feature type="compositionally biased region" description="Polar residues" evidence="4">
    <location>
        <begin position="531"/>
        <end position="548"/>
    </location>
</feature>
<evidence type="ECO:0000256" key="3">
    <source>
        <dbReference type="PROSITE-ProRule" id="PRU00089"/>
    </source>
</evidence>
<feature type="compositionally biased region" description="Low complexity" evidence="4">
    <location>
        <begin position="426"/>
        <end position="447"/>
    </location>
</feature>
<feature type="compositionally biased region" description="Polar residues" evidence="4">
    <location>
        <begin position="375"/>
        <end position="384"/>
    </location>
</feature>
<dbReference type="InterPro" id="IPR036388">
    <property type="entry name" value="WH-like_DNA-bd_sf"/>
</dbReference>
<dbReference type="PRINTS" id="PR00053">
    <property type="entry name" value="FORKHEAD"/>
</dbReference>
<dbReference type="CDD" id="cd00059">
    <property type="entry name" value="FH_FOX"/>
    <property type="match status" value="1"/>
</dbReference>
<feature type="compositionally biased region" description="Low complexity" evidence="4">
    <location>
        <begin position="491"/>
        <end position="501"/>
    </location>
</feature>
<reference evidence="7" key="1">
    <citation type="journal article" date="2014" name="Proc. Natl. Acad. Sci. U.S.A.">
        <title>Extensive sampling of basidiomycete genomes demonstrates inadequacy of the white-rot/brown-rot paradigm for wood decay fungi.</title>
        <authorList>
            <person name="Riley R."/>
            <person name="Salamov A.A."/>
            <person name="Brown D.W."/>
            <person name="Nagy L.G."/>
            <person name="Floudas D."/>
            <person name="Held B.W."/>
            <person name="Levasseur A."/>
            <person name="Lombard V."/>
            <person name="Morin E."/>
            <person name="Otillar R."/>
            <person name="Lindquist E.A."/>
            <person name="Sun H."/>
            <person name="LaButti K.M."/>
            <person name="Schmutz J."/>
            <person name="Jabbour D."/>
            <person name="Luo H."/>
            <person name="Baker S.E."/>
            <person name="Pisabarro A.G."/>
            <person name="Walton J.D."/>
            <person name="Blanchette R.A."/>
            <person name="Henrissat B."/>
            <person name="Martin F."/>
            <person name="Cullen D."/>
            <person name="Hibbett D.S."/>
            <person name="Grigoriev I.V."/>
        </authorList>
    </citation>
    <scope>NUCLEOTIDE SEQUENCE [LARGE SCALE GENOMIC DNA]</scope>
    <source>
        <strain evidence="7">PC15</strain>
    </source>
</reference>
<dbReference type="STRING" id="1137138.A0A067NCT9"/>
<dbReference type="GO" id="GO:0005634">
    <property type="term" value="C:nucleus"/>
    <property type="evidence" value="ECO:0007669"/>
    <property type="project" value="UniProtKB-SubCell"/>
</dbReference>